<dbReference type="InterPro" id="IPR001128">
    <property type="entry name" value="Cyt_P450"/>
</dbReference>
<keyword evidence="6 8" id="KW-0503">Monooxygenase</keyword>
<dbReference type="PRINTS" id="PR00463">
    <property type="entry name" value="EP450I"/>
</dbReference>
<evidence type="ECO:0000256" key="1">
    <source>
        <dbReference type="ARBA" id="ARBA00010617"/>
    </source>
</evidence>
<dbReference type="InterPro" id="IPR050196">
    <property type="entry name" value="Cytochrome_P450_Monoox"/>
</dbReference>
<comment type="similarity">
    <text evidence="1 8">Belongs to the cytochrome P450 family.</text>
</comment>
<dbReference type="PANTHER" id="PTHR24291">
    <property type="entry name" value="CYTOCHROME P450 FAMILY 4"/>
    <property type="match status" value="1"/>
</dbReference>
<evidence type="ECO:0000256" key="7">
    <source>
        <dbReference type="PIRSR" id="PIRSR602401-1"/>
    </source>
</evidence>
<keyword evidence="5 7" id="KW-0408">Iron</keyword>
<accession>A0A9X7JL75</accession>
<dbReference type="Pfam" id="PF00067">
    <property type="entry name" value="p450"/>
    <property type="match status" value="1"/>
</dbReference>
<dbReference type="Gene3D" id="1.10.630.10">
    <property type="entry name" value="Cytochrome P450"/>
    <property type="match status" value="1"/>
</dbReference>
<dbReference type="GO" id="GO:0004497">
    <property type="term" value="F:monooxygenase activity"/>
    <property type="evidence" value="ECO:0007669"/>
    <property type="project" value="UniProtKB-KW"/>
</dbReference>
<evidence type="ECO:0000256" key="9">
    <source>
        <dbReference type="SAM" id="MobiDB-lite"/>
    </source>
</evidence>
<gene>
    <name evidence="10" type="ORF">B7P34_26675</name>
</gene>
<name>A0A9X7JL75_9ACTN</name>
<organism evidence="10 11">
    <name type="scientific">Streptosporangium nondiastaticum</name>
    <dbReference type="NCBI Taxonomy" id="35764"/>
    <lineage>
        <taxon>Bacteria</taxon>
        <taxon>Bacillati</taxon>
        <taxon>Actinomycetota</taxon>
        <taxon>Actinomycetes</taxon>
        <taxon>Streptosporangiales</taxon>
        <taxon>Streptosporangiaceae</taxon>
        <taxon>Streptosporangium</taxon>
    </lineage>
</organism>
<dbReference type="GO" id="GO:0016705">
    <property type="term" value="F:oxidoreductase activity, acting on paired donors, with incorporation or reduction of molecular oxygen"/>
    <property type="evidence" value="ECO:0007669"/>
    <property type="project" value="InterPro"/>
</dbReference>
<keyword evidence="4 8" id="KW-0560">Oxidoreductase</keyword>
<feature type="binding site" description="axial binding residue" evidence="7">
    <location>
        <position position="400"/>
    </location>
    <ligand>
        <name>heme</name>
        <dbReference type="ChEBI" id="CHEBI:30413"/>
    </ligand>
    <ligandPart>
        <name>Fe</name>
        <dbReference type="ChEBI" id="CHEBI:18248"/>
    </ligandPart>
</feature>
<keyword evidence="3 7" id="KW-0479">Metal-binding</keyword>
<dbReference type="PRINTS" id="PR00385">
    <property type="entry name" value="P450"/>
</dbReference>
<evidence type="ECO:0000313" key="11">
    <source>
        <dbReference type="Proteomes" id="UP000242427"/>
    </source>
</evidence>
<dbReference type="PROSITE" id="PS00086">
    <property type="entry name" value="CYTOCHROME_P450"/>
    <property type="match status" value="1"/>
</dbReference>
<dbReference type="OrthoDB" id="3217230at2"/>
<dbReference type="GO" id="GO:0020037">
    <property type="term" value="F:heme binding"/>
    <property type="evidence" value="ECO:0007669"/>
    <property type="project" value="InterPro"/>
</dbReference>
<comment type="caution">
    <text evidence="10">The sequence shown here is derived from an EMBL/GenBank/DDBJ whole genome shotgun (WGS) entry which is preliminary data.</text>
</comment>
<keyword evidence="2 7" id="KW-0349">Heme</keyword>
<protein>
    <submittedName>
        <fullName evidence="10">Cytochrome P450</fullName>
    </submittedName>
</protein>
<dbReference type="GO" id="GO:0005506">
    <property type="term" value="F:iron ion binding"/>
    <property type="evidence" value="ECO:0007669"/>
    <property type="project" value="InterPro"/>
</dbReference>
<evidence type="ECO:0000256" key="3">
    <source>
        <dbReference type="ARBA" id="ARBA00022723"/>
    </source>
</evidence>
<keyword evidence="11" id="KW-1185">Reference proteome</keyword>
<evidence type="ECO:0000256" key="4">
    <source>
        <dbReference type="ARBA" id="ARBA00023002"/>
    </source>
</evidence>
<dbReference type="Proteomes" id="UP000242427">
    <property type="component" value="Unassembled WGS sequence"/>
</dbReference>
<comment type="cofactor">
    <cofactor evidence="7">
        <name>heme</name>
        <dbReference type="ChEBI" id="CHEBI:30413"/>
    </cofactor>
</comment>
<dbReference type="SUPFAM" id="SSF48264">
    <property type="entry name" value="Cytochrome P450"/>
    <property type="match status" value="1"/>
</dbReference>
<sequence length="461" mass="49671">MSPSLPSEEPIVTAADPVPSPSAPADSAVPAGPPELPAEQIQQWHRSGGELIDLLRRAHALGPVSLLQLGPKPTVLLTDPAGIQHVLALNPDRYPKRSHRARALLGDGVLTAAGELWKRQRRLLQSYFTVQGTRRFTSAMHDAARHIATQWSHSADSGQARDITADMRFYALDVIWRALTGHGATADTLRVLSALDVILTALPVLPPPDGHQPDLGEHLATIHHIVDAAIAEARGTATPPGGPALLHSLIRAADEQCWPGNLIRDEVMTLLVAGQETTANTLVWLFLLLGQHPDERDRALRAGPAGGADRNRAFQALVSETLRLYPVAWLLPRHATEDDVVAGHRVRAGTTVLVCPYLTHRDPALWPEPERFLPGRFTAGHDRPTRPGAYYPFGLGPRACLGAQFALREAATLLEYLLPAYAATPDAAPEDAAYGITISPATAVRATITRPEQPPVTRSCG</sequence>
<dbReference type="InterPro" id="IPR017972">
    <property type="entry name" value="Cyt_P450_CS"/>
</dbReference>
<proteinExistence type="inferred from homology"/>
<dbReference type="PANTHER" id="PTHR24291:SF50">
    <property type="entry name" value="BIFUNCTIONAL ALBAFLAVENONE MONOOXYGENASE_TERPENE SYNTHASE"/>
    <property type="match status" value="1"/>
</dbReference>
<dbReference type="AlphaFoldDB" id="A0A9X7JL75"/>
<evidence type="ECO:0000256" key="2">
    <source>
        <dbReference type="ARBA" id="ARBA00022617"/>
    </source>
</evidence>
<dbReference type="RefSeq" id="WP_106680584.1">
    <property type="nucleotide sequence ID" value="NZ_PXWG01000105.1"/>
</dbReference>
<evidence type="ECO:0000256" key="6">
    <source>
        <dbReference type="ARBA" id="ARBA00023033"/>
    </source>
</evidence>
<dbReference type="InterPro" id="IPR002401">
    <property type="entry name" value="Cyt_P450_E_grp-I"/>
</dbReference>
<dbReference type="EMBL" id="PXWG01000105">
    <property type="protein sequence ID" value="PSJ25725.1"/>
    <property type="molecule type" value="Genomic_DNA"/>
</dbReference>
<feature type="region of interest" description="Disordered" evidence="9">
    <location>
        <begin position="1"/>
        <end position="35"/>
    </location>
</feature>
<dbReference type="InterPro" id="IPR036396">
    <property type="entry name" value="Cyt_P450_sf"/>
</dbReference>
<evidence type="ECO:0000256" key="5">
    <source>
        <dbReference type="ARBA" id="ARBA00023004"/>
    </source>
</evidence>
<evidence type="ECO:0000256" key="8">
    <source>
        <dbReference type="RuleBase" id="RU000461"/>
    </source>
</evidence>
<evidence type="ECO:0000313" key="10">
    <source>
        <dbReference type="EMBL" id="PSJ25725.1"/>
    </source>
</evidence>
<reference evidence="10 11" key="1">
    <citation type="submission" date="2018-03" db="EMBL/GenBank/DDBJ databases">
        <title>Chitinolytic properties of Streptosporangium nondiastaticum TBG75A20.</title>
        <authorList>
            <person name="Gayathri V."/>
            <person name="Shiburaj S."/>
        </authorList>
    </citation>
    <scope>NUCLEOTIDE SEQUENCE [LARGE SCALE GENOMIC DNA]</scope>
    <source>
        <strain evidence="10 11">TBG75A20</strain>
    </source>
</reference>